<dbReference type="PANTHER" id="PTHR43727">
    <property type="entry name" value="DIAMINOPIMELATE DECARBOXYLASE"/>
    <property type="match status" value="1"/>
</dbReference>
<dbReference type="GO" id="GO:0030170">
    <property type="term" value="F:pyridoxal phosphate binding"/>
    <property type="evidence" value="ECO:0007669"/>
    <property type="project" value="UniProtKB-UniRule"/>
</dbReference>
<dbReference type="SUPFAM" id="SSF50621">
    <property type="entry name" value="Alanine racemase C-terminal domain-like"/>
    <property type="match status" value="1"/>
</dbReference>
<evidence type="ECO:0000256" key="7">
    <source>
        <dbReference type="PIRSR" id="PIRSR600183-50"/>
    </source>
</evidence>
<evidence type="ECO:0000256" key="1">
    <source>
        <dbReference type="ARBA" id="ARBA00001933"/>
    </source>
</evidence>
<comment type="catalytic activity">
    <reaction evidence="5 8">
        <text>meso-2,6-diaminopimelate + H(+) = L-lysine + CO2</text>
        <dbReference type="Rhea" id="RHEA:15101"/>
        <dbReference type="ChEBI" id="CHEBI:15378"/>
        <dbReference type="ChEBI" id="CHEBI:16526"/>
        <dbReference type="ChEBI" id="CHEBI:32551"/>
        <dbReference type="ChEBI" id="CHEBI:57791"/>
        <dbReference type="EC" id="4.1.1.20"/>
    </reaction>
</comment>
<dbReference type="GO" id="GO:0008836">
    <property type="term" value="F:diaminopimelate decarboxylase activity"/>
    <property type="evidence" value="ECO:0007669"/>
    <property type="project" value="UniProtKB-UniRule"/>
</dbReference>
<dbReference type="PROSITE" id="PS00878">
    <property type="entry name" value="ODR_DC_2_1"/>
    <property type="match status" value="1"/>
</dbReference>
<dbReference type="InterPro" id="IPR022644">
    <property type="entry name" value="De-COase2_N"/>
</dbReference>
<gene>
    <name evidence="5" type="primary">lysA</name>
    <name evidence="11" type="ordered locus">Deipe_2835</name>
</gene>
<evidence type="ECO:0000259" key="9">
    <source>
        <dbReference type="Pfam" id="PF00278"/>
    </source>
</evidence>
<protein>
    <recommendedName>
        <fullName evidence="5 6">Diaminopimelate decarboxylase</fullName>
        <shortName evidence="5">DAP decarboxylase</shortName>
        <shortName evidence="5">DAPDC</shortName>
        <ecNumber evidence="5 6">4.1.1.20</ecNumber>
    </recommendedName>
</protein>
<feature type="binding site" evidence="5">
    <location>
        <position position="310"/>
    </location>
    <ligand>
        <name>substrate</name>
    </ligand>
</feature>
<dbReference type="InterPro" id="IPR009006">
    <property type="entry name" value="Ala_racemase/Decarboxylase_C"/>
</dbReference>
<feature type="modified residue" description="N6-(pyridoxal phosphate)lysine" evidence="5 7">
    <location>
        <position position="68"/>
    </location>
</feature>
<dbReference type="EMBL" id="CP003382">
    <property type="protein sequence ID" value="AFZ68298.1"/>
    <property type="molecule type" value="Genomic_DNA"/>
</dbReference>
<reference evidence="12" key="1">
    <citation type="submission" date="2012-03" db="EMBL/GenBank/DDBJ databases">
        <title>Complete sequence of chromosome of Deinococcus peraridilitoris DSM 19664.</title>
        <authorList>
            <person name="Lucas S."/>
            <person name="Copeland A."/>
            <person name="Lapidus A."/>
            <person name="Glavina del Rio T."/>
            <person name="Dalin E."/>
            <person name="Tice H."/>
            <person name="Bruce D."/>
            <person name="Goodwin L."/>
            <person name="Pitluck S."/>
            <person name="Peters L."/>
            <person name="Mikhailova N."/>
            <person name="Lu M."/>
            <person name="Kyrpides N."/>
            <person name="Mavromatis K."/>
            <person name="Ivanova N."/>
            <person name="Brettin T."/>
            <person name="Detter J.C."/>
            <person name="Han C."/>
            <person name="Larimer F."/>
            <person name="Land M."/>
            <person name="Hauser L."/>
            <person name="Markowitz V."/>
            <person name="Cheng J.-F."/>
            <person name="Hugenholtz P."/>
            <person name="Woyke T."/>
            <person name="Wu D."/>
            <person name="Pukall R."/>
            <person name="Steenblock K."/>
            <person name="Brambilla E."/>
            <person name="Klenk H.-P."/>
            <person name="Eisen J.A."/>
        </authorList>
    </citation>
    <scope>NUCLEOTIDE SEQUENCE [LARGE SCALE GENOMIC DNA]</scope>
    <source>
        <strain evidence="12">DSM 19664 / LMG 22246 / CIP 109416 / KR-200</strain>
    </source>
</reference>
<dbReference type="Gene3D" id="2.40.37.10">
    <property type="entry name" value="Lyase, Ornithine Decarboxylase, Chain A, domain 1"/>
    <property type="match status" value="1"/>
</dbReference>
<keyword evidence="3 5" id="KW-0663">Pyridoxal phosphate</keyword>
<comment type="function">
    <text evidence="5">Specifically catalyzes the decarboxylation of meso-diaminopimelate (meso-DAP) to L-lysine.</text>
</comment>
<evidence type="ECO:0000256" key="6">
    <source>
        <dbReference type="NCBIfam" id="TIGR01048"/>
    </source>
</evidence>
<dbReference type="Proteomes" id="UP000010467">
    <property type="component" value="Chromosome"/>
</dbReference>
<dbReference type="AlphaFoldDB" id="L0A328"/>
<dbReference type="Gene3D" id="3.20.20.10">
    <property type="entry name" value="Alanine racemase"/>
    <property type="match status" value="1"/>
</dbReference>
<dbReference type="InterPro" id="IPR029066">
    <property type="entry name" value="PLP-binding_barrel"/>
</dbReference>
<dbReference type="Pfam" id="PF00278">
    <property type="entry name" value="Orn_DAP_Arg_deC"/>
    <property type="match status" value="1"/>
</dbReference>
<comment type="cofactor">
    <cofactor evidence="1 5 7 8">
        <name>pyridoxal 5'-phosphate</name>
        <dbReference type="ChEBI" id="CHEBI:597326"/>
    </cofactor>
</comment>
<sequence length="413" mass="44274">MITPGHGSRRHTGIGLARVDTMLSPDQLLQAADRFGTPLYVYDASEIDTALKRVRDAFPGARIFYAMKANSNFAVLRRLRAQGVGFEAVSPGELARTRFLGCAGDEVIVNGPAKSAQEYQHGAEMGATFVIDREEEVSLLPPGARVLVRVNPGLPVSTHDHLATGAAHAKFGVPLQGVVQVFSAAREAGLQIRGLHLHIGSSIRDSADFGVAFGQLTTLAPQLRELGFGQLEVLDVGGGWGLRADLPGIAAAAREAQSAFGARELWVEPGRYLVALAGVLLTRVVGTKRTARSFVLCDAGMTELLRPMLYDAKHPVTPLWDAPERHVYDLAGPACESGDVLRRDVELPTPSPGALLAVGEAGAYGAVMSSSYLSRSRPAEVLWDGGWQLIRRRERPEDVWAAEVEPESGAVSY</sequence>
<evidence type="ECO:0000256" key="2">
    <source>
        <dbReference type="ARBA" id="ARBA00022793"/>
    </source>
</evidence>
<feature type="binding site" evidence="5">
    <location>
        <position position="364"/>
    </location>
    <ligand>
        <name>pyridoxal 5'-phosphate</name>
        <dbReference type="ChEBI" id="CHEBI:597326"/>
    </ligand>
</feature>
<evidence type="ECO:0000256" key="3">
    <source>
        <dbReference type="ARBA" id="ARBA00022898"/>
    </source>
</evidence>
<feature type="binding site" evidence="5">
    <location>
        <position position="239"/>
    </location>
    <ligand>
        <name>pyridoxal 5'-phosphate</name>
        <dbReference type="ChEBI" id="CHEBI:597326"/>
    </ligand>
</feature>
<dbReference type="InterPro" id="IPR022653">
    <property type="entry name" value="De-COase2_pyr-phos_BS"/>
</dbReference>
<dbReference type="SUPFAM" id="SSF51419">
    <property type="entry name" value="PLP-binding barrel"/>
    <property type="match status" value="1"/>
</dbReference>
<comment type="pathway">
    <text evidence="5 8">Amino-acid biosynthesis; L-lysine biosynthesis via DAP pathway; L-lysine from DL-2,6-diaminopimelate: step 1/1.</text>
</comment>
<evidence type="ECO:0000313" key="12">
    <source>
        <dbReference type="Proteomes" id="UP000010467"/>
    </source>
</evidence>
<evidence type="ECO:0000259" key="10">
    <source>
        <dbReference type="Pfam" id="PF02784"/>
    </source>
</evidence>
<comment type="subunit">
    <text evidence="5">Homodimer.</text>
</comment>
<dbReference type="EC" id="4.1.1.20" evidence="5 6"/>
<keyword evidence="5 8" id="KW-0457">Lysine biosynthesis</keyword>
<dbReference type="GO" id="GO:0009089">
    <property type="term" value="P:lysine biosynthetic process via diaminopimelate"/>
    <property type="evidence" value="ECO:0007669"/>
    <property type="project" value="UniProtKB-UniRule"/>
</dbReference>
<dbReference type="InterPro" id="IPR000183">
    <property type="entry name" value="Orn/DAP/Arg_de-COase"/>
</dbReference>
<feature type="domain" description="Orn/DAP/Arg decarboxylase 2 C-terminal" evidence="9">
    <location>
        <begin position="40"/>
        <end position="362"/>
    </location>
</feature>
<dbReference type="PRINTS" id="PR01179">
    <property type="entry name" value="ODADCRBXLASE"/>
</dbReference>
<dbReference type="HAMAP" id="MF_02120">
    <property type="entry name" value="LysA"/>
    <property type="match status" value="1"/>
</dbReference>
<dbReference type="PANTHER" id="PTHR43727:SF2">
    <property type="entry name" value="GROUP IV DECARBOXYLASE"/>
    <property type="match status" value="1"/>
</dbReference>
<dbReference type="InterPro" id="IPR002986">
    <property type="entry name" value="DAP_deCOOHase_LysA"/>
</dbReference>
<proteinExistence type="inferred from homology"/>
<name>L0A328_DEIPD</name>
<keyword evidence="2 5" id="KW-0210">Decarboxylase</keyword>
<comment type="similarity">
    <text evidence="5">Belongs to the Orn/Lys/Arg decarboxylase class-II family. LysA subfamily.</text>
</comment>
<evidence type="ECO:0000256" key="4">
    <source>
        <dbReference type="ARBA" id="ARBA00023239"/>
    </source>
</evidence>
<feature type="domain" description="Orn/DAP/Arg decarboxylase 2 N-terminal" evidence="10">
    <location>
        <begin position="46"/>
        <end position="275"/>
    </location>
</feature>
<dbReference type="eggNOG" id="COG0019">
    <property type="taxonomic scope" value="Bacteria"/>
</dbReference>
<keyword evidence="12" id="KW-1185">Reference proteome</keyword>
<dbReference type="Pfam" id="PF02784">
    <property type="entry name" value="Orn_Arg_deC_N"/>
    <property type="match status" value="1"/>
</dbReference>
<feature type="binding site" evidence="5">
    <location>
        <position position="336"/>
    </location>
    <ligand>
        <name>substrate</name>
    </ligand>
</feature>
<accession>L0A328</accession>
<feature type="binding site" evidence="5">
    <location>
        <position position="271"/>
    </location>
    <ligand>
        <name>substrate</name>
    </ligand>
</feature>
<feature type="active site" description="Proton donor" evidence="7">
    <location>
        <position position="335"/>
    </location>
</feature>
<evidence type="ECO:0000313" key="11">
    <source>
        <dbReference type="EMBL" id="AFZ68298.1"/>
    </source>
</evidence>
<feature type="binding site" evidence="5">
    <location>
        <position position="364"/>
    </location>
    <ligand>
        <name>substrate</name>
    </ligand>
</feature>
<dbReference type="HOGENOM" id="CLU_026444_0_0_0"/>
<dbReference type="KEGG" id="dpd:Deipe_2835"/>
<evidence type="ECO:0000256" key="5">
    <source>
        <dbReference type="HAMAP-Rule" id="MF_02120"/>
    </source>
</evidence>
<dbReference type="PATRIC" id="fig|937777.3.peg.2850"/>
<dbReference type="STRING" id="937777.Deipe_2835"/>
<dbReference type="NCBIfam" id="TIGR01048">
    <property type="entry name" value="lysA"/>
    <property type="match status" value="1"/>
</dbReference>
<dbReference type="UniPathway" id="UPA00034">
    <property type="reaction ID" value="UER00027"/>
</dbReference>
<keyword evidence="4 5" id="KW-0456">Lyase</keyword>
<keyword evidence="5" id="KW-0028">Amino-acid biosynthesis</keyword>
<dbReference type="PRINTS" id="PR01181">
    <property type="entry name" value="DAPDCRBXLASE"/>
</dbReference>
<organism evidence="11 12">
    <name type="scientific">Deinococcus peraridilitoris (strain DSM 19664 / LMG 22246 / CIP 109416 / KR-200)</name>
    <dbReference type="NCBI Taxonomy" id="937777"/>
    <lineage>
        <taxon>Bacteria</taxon>
        <taxon>Thermotogati</taxon>
        <taxon>Deinococcota</taxon>
        <taxon>Deinococci</taxon>
        <taxon>Deinococcales</taxon>
        <taxon>Deinococcaceae</taxon>
        <taxon>Deinococcus</taxon>
    </lineage>
</organism>
<dbReference type="InterPro" id="IPR022643">
    <property type="entry name" value="De-COase2_C"/>
</dbReference>
<feature type="binding site" evidence="5">
    <location>
        <begin position="268"/>
        <end position="271"/>
    </location>
    <ligand>
        <name>pyridoxal 5'-phosphate</name>
        <dbReference type="ChEBI" id="CHEBI:597326"/>
    </ligand>
</feature>
<feature type="binding site" evidence="5">
    <location>
        <position position="306"/>
    </location>
    <ligand>
        <name>substrate</name>
    </ligand>
</feature>
<dbReference type="CDD" id="cd06828">
    <property type="entry name" value="PLPDE_III_DapDC"/>
    <property type="match status" value="1"/>
</dbReference>
<evidence type="ECO:0000256" key="8">
    <source>
        <dbReference type="RuleBase" id="RU003738"/>
    </source>
</evidence>